<dbReference type="GO" id="GO:0015035">
    <property type="term" value="F:protein-disulfide reductase activity"/>
    <property type="evidence" value="ECO:0007669"/>
    <property type="project" value="InterPro"/>
</dbReference>
<dbReference type="Proteomes" id="UP000219439">
    <property type="component" value="Unassembled WGS sequence"/>
</dbReference>
<accession>A0A285PFP2</accession>
<sequence length="119" mass="13700">MQTIYFDGECPICIKEIAFYRKHADVEANWVDASKLPAGSVVDGESRYDLLTIMHVRDSDGRWLIAVDAFAAMWRLIPFLRPFAWIFTVPGLKSVWMAAYKLFLKYRNRNVCDEGSCSI</sequence>
<organism evidence="2 3">
    <name type="scientific">Cohaesibacter gelatinilyticus</name>
    <dbReference type="NCBI Taxonomy" id="372072"/>
    <lineage>
        <taxon>Bacteria</taxon>
        <taxon>Pseudomonadati</taxon>
        <taxon>Pseudomonadota</taxon>
        <taxon>Alphaproteobacteria</taxon>
        <taxon>Hyphomicrobiales</taxon>
        <taxon>Cohaesibacteraceae</taxon>
    </lineage>
</organism>
<reference evidence="2 3" key="1">
    <citation type="submission" date="2017-09" db="EMBL/GenBank/DDBJ databases">
        <authorList>
            <person name="Ehlers B."/>
            <person name="Leendertz F.H."/>
        </authorList>
    </citation>
    <scope>NUCLEOTIDE SEQUENCE [LARGE SCALE GENOMIC DNA]</scope>
    <source>
        <strain evidence="2 3">DSM 18289</strain>
    </source>
</reference>
<protein>
    <submittedName>
        <fullName evidence="2">Predicted thiol-disulfide oxidoreductase YuxK, DCC family</fullName>
    </submittedName>
</protein>
<dbReference type="OrthoDB" id="9801773at2"/>
<dbReference type="Pfam" id="PF04134">
    <property type="entry name" value="DCC1-like"/>
    <property type="match status" value="1"/>
</dbReference>
<gene>
    <name evidence="2" type="ORF">SAMN06265368_3646</name>
</gene>
<keyword evidence="3" id="KW-1185">Reference proteome</keyword>
<feature type="transmembrane region" description="Helical" evidence="1">
    <location>
        <begin position="83"/>
        <end position="100"/>
    </location>
</feature>
<dbReference type="EMBL" id="OBEL01000005">
    <property type="protein sequence ID" value="SNZ20542.1"/>
    <property type="molecule type" value="Genomic_DNA"/>
</dbReference>
<dbReference type="InterPro" id="IPR044691">
    <property type="entry name" value="DCC1_Trx"/>
</dbReference>
<keyword evidence="1" id="KW-1133">Transmembrane helix</keyword>
<proteinExistence type="predicted"/>
<dbReference type="RefSeq" id="WP_097154917.1">
    <property type="nucleotide sequence ID" value="NZ_OBEL01000005.1"/>
</dbReference>
<dbReference type="PANTHER" id="PTHR34290:SF2">
    <property type="entry name" value="OS04G0668800 PROTEIN"/>
    <property type="match status" value="1"/>
</dbReference>
<keyword evidence="1" id="KW-0812">Transmembrane</keyword>
<dbReference type="AlphaFoldDB" id="A0A285PFP2"/>
<dbReference type="PANTHER" id="PTHR34290">
    <property type="entry name" value="SI:CH73-390P7.2"/>
    <property type="match status" value="1"/>
</dbReference>
<evidence type="ECO:0000256" key="1">
    <source>
        <dbReference type="SAM" id="Phobius"/>
    </source>
</evidence>
<evidence type="ECO:0000313" key="2">
    <source>
        <dbReference type="EMBL" id="SNZ20542.1"/>
    </source>
</evidence>
<name>A0A285PFP2_9HYPH</name>
<keyword evidence="1" id="KW-0472">Membrane</keyword>
<evidence type="ECO:0000313" key="3">
    <source>
        <dbReference type="Proteomes" id="UP000219439"/>
    </source>
</evidence>
<dbReference type="InterPro" id="IPR007263">
    <property type="entry name" value="DCC1-like"/>
</dbReference>